<evidence type="ECO:0000313" key="3">
    <source>
        <dbReference type="Proteomes" id="UP000194161"/>
    </source>
</evidence>
<protein>
    <recommendedName>
        <fullName evidence="4">Protein YebE</fullName>
    </recommendedName>
</protein>
<feature type="transmembrane region" description="Helical" evidence="1">
    <location>
        <begin position="100"/>
        <end position="117"/>
    </location>
</feature>
<gene>
    <name evidence="2" type="ORF">CAL15_20375</name>
</gene>
<dbReference type="InterPro" id="IPR029024">
    <property type="entry name" value="TerB-like"/>
</dbReference>
<dbReference type="InterPro" id="IPR007486">
    <property type="entry name" value="YebE"/>
</dbReference>
<proteinExistence type="predicted"/>
<keyword evidence="1" id="KW-0472">Membrane</keyword>
<organism evidence="2 3">
    <name type="scientific">Bordetella genomosp. 13</name>
    <dbReference type="NCBI Taxonomy" id="463040"/>
    <lineage>
        <taxon>Bacteria</taxon>
        <taxon>Pseudomonadati</taxon>
        <taxon>Pseudomonadota</taxon>
        <taxon>Betaproteobacteria</taxon>
        <taxon>Burkholderiales</taxon>
        <taxon>Alcaligenaceae</taxon>
        <taxon>Bordetella</taxon>
    </lineage>
</organism>
<reference evidence="2 3" key="1">
    <citation type="submission" date="2017-05" db="EMBL/GenBank/DDBJ databases">
        <title>Complete and WGS of Bordetella genogroups.</title>
        <authorList>
            <person name="Spilker T."/>
            <person name="LiPuma J."/>
        </authorList>
    </citation>
    <scope>NUCLEOTIDE SEQUENCE [LARGE SCALE GENOMIC DNA]</scope>
    <source>
        <strain evidence="2 3">AU7206</strain>
    </source>
</reference>
<dbReference type="Proteomes" id="UP000194161">
    <property type="component" value="Chromosome"/>
</dbReference>
<accession>A0A1W6ZGH4</accession>
<keyword evidence="1" id="KW-1133">Transmembrane helix</keyword>
<dbReference type="Gene3D" id="1.10.3680.10">
    <property type="entry name" value="TerB-like"/>
    <property type="match status" value="1"/>
</dbReference>
<dbReference type="Pfam" id="PF04391">
    <property type="entry name" value="DUF533"/>
    <property type="match status" value="1"/>
</dbReference>
<keyword evidence="1" id="KW-0812">Transmembrane</keyword>
<dbReference type="EMBL" id="CP021111">
    <property type="protein sequence ID" value="ARP96508.1"/>
    <property type="molecule type" value="Genomic_DNA"/>
</dbReference>
<name>A0A1W6ZGH4_9BORD</name>
<dbReference type="SUPFAM" id="SSF158682">
    <property type="entry name" value="TerB-like"/>
    <property type="match status" value="1"/>
</dbReference>
<evidence type="ECO:0000313" key="2">
    <source>
        <dbReference type="EMBL" id="ARP96508.1"/>
    </source>
</evidence>
<dbReference type="CDD" id="cd07178">
    <property type="entry name" value="terB_like_YebE"/>
    <property type="match status" value="1"/>
</dbReference>
<keyword evidence="3" id="KW-1185">Reference proteome</keyword>
<evidence type="ECO:0000256" key="1">
    <source>
        <dbReference type="SAM" id="Phobius"/>
    </source>
</evidence>
<sequence length="270" mass="27232">MSARQLLDHLLQSGQGLVKDASSRLQGASQGGGGAGSFLGGLGGGALGGLGGGALGGLGGGALGGLGGGALGGLGGGALGGGALGLLLSNKKARKMGGKIAMYGGLAALGALAYRAYGDWQRQQAPGAITGQPPALSEPQTLDRLLPEQVEQHSNAVMVAMIGAAKADGHIGDEERRLLEDGLVKLSGDASDRAWLEAELARPLDPAMVARAARTPEMAAEMYLASLMVVDEESYMERAYLDELARQLKLPAGLKEQLESQAAQAQQAVP</sequence>
<dbReference type="AlphaFoldDB" id="A0A1W6ZGH4"/>
<evidence type="ECO:0008006" key="4">
    <source>
        <dbReference type="Google" id="ProtNLM"/>
    </source>
</evidence>
<dbReference type="STRING" id="463040.CAL15_20375"/>
<dbReference type="KEGG" id="bgm:CAL15_20375"/>
<dbReference type="RefSeq" id="WP_420042515.1">
    <property type="nucleotide sequence ID" value="NZ_CP021111.1"/>
</dbReference>
<feature type="transmembrane region" description="Helical" evidence="1">
    <location>
        <begin position="66"/>
        <end position="88"/>
    </location>
</feature>